<gene>
    <name evidence="3" type="ORF">H8B09_05375</name>
</gene>
<keyword evidence="4" id="KW-1185">Reference proteome</keyword>
<keyword evidence="3" id="KW-0489">Methyltransferase</keyword>
<evidence type="ECO:0000313" key="4">
    <source>
        <dbReference type="Proteomes" id="UP000609346"/>
    </source>
</evidence>
<dbReference type="Pfam" id="PF08484">
    <property type="entry name" value="Methyltransf_14"/>
    <property type="match status" value="1"/>
</dbReference>
<accession>A0ABR8MRD2</accession>
<keyword evidence="3" id="KW-0808">Transferase</keyword>
<dbReference type="CDD" id="cd02440">
    <property type="entry name" value="AdoMet_MTases"/>
    <property type="match status" value="1"/>
</dbReference>
<dbReference type="PANTHER" id="PTHR43861">
    <property type="entry name" value="TRANS-ACONITATE 2-METHYLTRANSFERASE-RELATED"/>
    <property type="match status" value="1"/>
</dbReference>
<evidence type="ECO:0000256" key="1">
    <source>
        <dbReference type="SAM" id="MobiDB-lite"/>
    </source>
</evidence>
<dbReference type="Proteomes" id="UP000609346">
    <property type="component" value="Unassembled WGS sequence"/>
</dbReference>
<dbReference type="Pfam" id="PF13489">
    <property type="entry name" value="Methyltransf_23"/>
    <property type="match status" value="1"/>
</dbReference>
<feature type="region of interest" description="Disordered" evidence="1">
    <location>
        <begin position="1"/>
        <end position="26"/>
    </location>
</feature>
<dbReference type="GO" id="GO:0032259">
    <property type="term" value="P:methylation"/>
    <property type="evidence" value="ECO:0007669"/>
    <property type="project" value="UniProtKB-KW"/>
</dbReference>
<protein>
    <submittedName>
        <fullName evidence="3">Methyltransferase domain-containing protein</fullName>
    </submittedName>
</protein>
<sequence>MNNKAADVDQSGNQQKLTPTDSTVSGVGMAANDPGCSGHKCRVCGEGPLVRWVHMPAMPLTEELRPPDYGGSPYLADIDVYRCTACGISQTVGERDLSPYYVDYGYTVGQSPFAARFMQRLADTVRDRFGLQQGFKVIEIGSGDGAQLACFQRAGAEVFGIEPSAELCRVSRARGVPVMEALFMPQTAALLPEAFQPADVLLMTYTFDHLPDPSGTLEAARRTLHPGRGLLVLEVHDLSRIAERREYCLFEHEHYTYWTAETLRCALANSGFRLLTTELLPERERRGNSLLIAAAVMDAAHSPESEVVLTEATTIDYDTFQQELDQGIARLDAFVEEETSLGRKVAGYGGGGRGVMTMAAMTSAWRIAYVCDANTGLHGLLAPKSRVPIAPINRLSEEPVDTLIVFSYGYMTEIREAVEKLSNAPQRIVSMLDILK</sequence>
<dbReference type="RefSeq" id="WP_191202395.1">
    <property type="nucleotide sequence ID" value="NZ_JACXZA010000001.1"/>
</dbReference>
<evidence type="ECO:0000259" key="2">
    <source>
        <dbReference type="Pfam" id="PF08484"/>
    </source>
</evidence>
<dbReference type="GO" id="GO:0008168">
    <property type="term" value="F:methyltransferase activity"/>
    <property type="evidence" value="ECO:0007669"/>
    <property type="project" value="UniProtKB-KW"/>
</dbReference>
<dbReference type="Gene3D" id="3.40.50.150">
    <property type="entry name" value="Vaccinia Virus protein VP39"/>
    <property type="match status" value="1"/>
</dbReference>
<evidence type="ECO:0000313" key="3">
    <source>
        <dbReference type="EMBL" id="MBD3918175.1"/>
    </source>
</evidence>
<dbReference type="Gene3D" id="6.20.50.110">
    <property type="entry name" value="Methyltransferase, zinc-binding domain"/>
    <property type="match status" value="1"/>
</dbReference>
<dbReference type="SUPFAM" id="SSF53335">
    <property type="entry name" value="S-adenosyl-L-methionine-dependent methyltransferases"/>
    <property type="match status" value="1"/>
</dbReference>
<name>A0ABR8MRD2_9BACL</name>
<feature type="compositionally biased region" description="Polar residues" evidence="1">
    <location>
        <begin position="10"/>
        <end position="25"/>
    </location>
</feature>
<dbReference type="InterPro" id="IPR013691">
    <property type="entry name" value="MeTrfase_14"/>
</dbReference>
<organism evidence="3 4">
    <name type="scientific">Paenibacillus terricola</name>
    <dbReference type="NCBI Taxonomy" id="2763503"/>
    <lineage>
        <taxon>Bacteria</taxon>
        <taxon>Bacillati</taxon>
        <taxon>Bacillota</taxon>
        <taxon>Bacilli</taxon>
        <taxon>Bacillales</taxon>
        <taxon>Paenibacillaceae</taxon>
        <taxon>Paenibacillus</taxon>
    </lineage>
</organism>
<dbReference type="PANTHER" id="PTHR43861:SF5">
    <property type="entry name" value="BLL5978 PROTEIN"/>
    <property type="match status" value="1"/>
</dbReference>
<dbReference type="InterPro" id="IPR038576">
    <property type="entry name" value="Methyltransf_Zn-bd_dom_put_sf"/>
</dbReference>
<proteinExistence type="predicted"/>
<comment type="caution">
    <text evidence="3">The sequence shown here is derived from an EMBL/GenBank/DDBJ whole genome shotgun (WGS) entry which is preliminary data.</text>
</comment>
<reference evidence="3 4" key="1">
    <citation type="submission" date="2020-09" db="EMBL/GenBank/DDBJ databases">
        <title>Paenibacillus sp. strain PR3 16S rRNA gene Genome sequencing and assembly.</title>
        <authorList>
            <person name="Kim J."/>
        </authorList>
    </citation>
    <scope>NUCLEOTIDE SEQUENCE [LARGE SCALE GENOMIC DNA]</scope>
    <source>
        <strain evidence="3 4">PR3</strain>
    </source>
</reference>
<dbReference type="Gene3D" id="3.40.50.720">
    <property type="entry name" value="NAD(P)-binding Rossmann-like Domain"/>
    <property type="match status" value="1"/>
</dbReference>
<feature type="domain" description="C-methyltransferase" evidence="2">
    <location>
        <begin position="304"/>
        <end position="428"/>
    </location>
</feature>
<dbReference type="EMBL" id="JACXZA010000001">
    <property type="protein sequence ID" value="MBD3918175.1"/>
    <property type="molecule type" value="Genomic_DNA"/>
</dbReference>
<dbReference type="InterPro" id="IPR029063">
    <property type="entry name" value="SAM-dependent_MTases_sf"/>
</dbReference>